<name>A0ACC1NCL1_9HYPO</name>
<comment type="caution">
    <text evidence="1">The sequence shown here is derived from an EMBL/GenBank/DDBJ whole genome shotgun (WGS) entry which is preliminary data.</text>
</comment>
<gene>
    <name evidence="1" type="ORF">NQ176_g4854</name>
</gene>
<dbReference type="EMBL" id="JANJQO010000563">
    <property type="protein sequence ID" value="KAJ2976607.1"/>
    <property type="molecule type" value="Genomic_DNA"/>
</dbReference>
<dbReference type="Proteomes" id="UP001143910">
    <property type="component" value="Unassembled WGS sequence"/>
</dbReference>
<reference evidence="1" key="1">
    <citation type="submission" date="2022-08" db="EMBL/GenBank/DDBJ databases">
        <title>Genome Sequence of Lecanicillium fungicola.</title>
        <authorList>
            <person name="Buettner E."/>
        </authorList>
    </citation>
    <scope>NUCLEOTIDE SEQUENCE</scope>
    <source>
        <strain evidence="1">Babe33</strain>
    </source>
</reference>
<accession>A0ACC1NCL1</accession>
<sequence>MALTPFTPEALSKDDRDRLDEKKLWKANDLNVYKYSGDDKWIYWDDASVSNEVTKEAYPNWRSGKGKLGKDEKIYIFGGNVYQEK</sequence>
<organism evidence="1 2">
    <name type="scientific">Zarea fungicola</name>
    <dbReference type="NCBI Taxonomy" id="93591"/>
    <lineage>
        <taxon>Eukaryota</taxon>
        <taxon>Fungi</taxon>
        <taxon>Dikarya</taxon>
        <taxon>Ascomycota</taxon>
        <taxon>Pezizomycotina</taxon>
        <taxon>Sordariomycetes</taxon>
        <taxon>Hypocreomycetidae</taxon>
        <taxon>Hypocreales</taxon>
        <taxon>Cordycipitaceae</taxon>
        <taxon>Zarea</taxon>
    </lineage>
</organism>
<evidence type="ECO:0000313" key="2">
    <source>
        <dbReference type="Proteomes" id="UP001143910"/>
    </source>
</evidence>
<protein>
    <submittedName>
        <fullName evidence="1">Uncharacterized protein</fullName>
    </submittedName>
</protein>
<keyword evidence="2" id="KW-1185">Reference proteome</keyword>
<evidence type="ECO:0000313" key="1">
    <source>
        <dbReference type="EMBL" id="KAJ2976607.1"/>
    </source>
</evidence>
<proteinExistence type="predicted"/>